<proteinExistence type="predicted"/>
<sequence length="196" mass="23344">MVGPNKLINLSFRICLTHGLKVFEYMPARVVDRLLSEAVLGEGVLTTTEMFKRIVMDYAYRSGEFWNVLRYVLVTDVCRYVEEMVDDEERVDDAMNSRHRWTFEDVFDVVVFVKIRNLTNTQHGFYEYLSCELLSHCKFCVGRKELVYDVRLWNADDQFVFSEMLFDLKNYCTVCCAPLYKLTRVEWMYVCTEEWC</sequence>
<dbReference type="Proteomes" id="UP000203651">
    <property type="component" value="Segment"/>
</dbReference>
<dbReference type="RefSeq" id="YP_009345869.1">
    <property type="nucleotide sequence ID" value="NC_033780.2"/>
</dbReference>
<name>A0A1S5YEF0_9BBAC</name>
<evidence type="ECO:0000313" key="2">
    <source>
        <dbReference type="Proteomes" id="UP000203651"/>
    </source>
</evidence>
<organism evidence="1 2">
    <name type="scientific">Betabaculovirus altermyunipunctae</name>
    <dbReference type="NCBI Taxonomy" id="3051996"/>
    <lineage>
        <taxon>Viruses</taxon>
        <taxon>Viruses incertae sedis</taxon>
        <taxon>Naldaviricetes</taxon>
        <taxon>Lefavirales</taxon>
        <taxon>Baculoviridae</taxon>
        <taxon>Betabaculovirus</taxon>
    </lineage>
</organism>
<accession>A0A1S5YEF0</accession>
<keyword evidence="2" id="KW-1185">Reference proteome</keyword>
<dbReference type="KEGG" id="vg:39105829"/>
<reference evidence="1 2" key="1">
    <citation type="journal article" date="2017" name="PLoS ONE">
        <title>The Complete Genome Sequence of a Second Distinct Betabaculovirus from the True Armyworm, Mythimna unipuncta.</title>
        <authorList>
            <person name="Harrison R.L."/>
            <person name="Rowley D.L."/>
            <person name="Mowery J."/>
            <person name="Bauchan G.R."/>
            <person name="Theilmann D.A."/>
            <person name="Rohrmann G.F."/>
            <person name="Erlandson M.A."/>
        </authorList>
    </citation>
    <scope>NUCLEOTIDE SEQUENCE [LARGE SCALE GENOMIC DNA]</scope>
    <source>
        <strain evidence="1">MyunGV#8</strain>
    </source>
</reference>
<dbReference type="GeneID" id="39105829"/>
<dbReference type="EMBL" id="KX855660">
    <property type="protein sequence ID" value="AQQ80417.1"/>
    <property type="molecule type" value="Genomic_DNA"/>
</dbReference>
<evidence type="ECO:0000313" key="1">
    <source>
        <dbReference type="EMBL" id="AQQ80417.1"/>
    </source>
</evidence>
<protein>
    <submittedName>
        <fullName evidence="1">ORF151</fullName>
    </submittedName>
</protein>